<evidence type="ECO:0000313" key="4">
    <source>
        <dbReference type="Proteomes" id="UP001651690"/>
    </source>
</evidence>
<dbReference type="Proteomes" id="UP001651690">
    <property type="component" value="Unassembled WGS sequence"/>
</dbReference>
<evidence type="ECO:0000256" key="2">
    <source>
        <dbReference type="SAM" id="Phobius"/>
    </source>
</evidence>
<keyword evidence="4" id="KW-1185">Reference proteome</keyword>
<dbReference type="RefSeq" id="WP_255064568.1">
    <property type="nucleotide sequence ID" value="NZ_JANDBD010000017.1"/>
</dbReference>
<gene>
    <name evidence="3" type="ORF">NM203_30430</name>
</gene>
<keyword evidence="2" id="KW-0812">Transmembrane</keyword>
<keyword evidence="2" id="KW-0472">Membrane</keyword>
<comment type="caution">
    <text evidence="3">The sequence shown here is derived from an EMBL/GenBank/DDBJ whole genome shotgun (WGS) entry which is preliminary data.</text>
</comment>
<organism evidence="3 4">
    <name type="scientific">Mycolicibacterium arenosum</name>
    <dbReference type="NCBI Taxonomy" id="2952157"/>
    <lineage>
        <taxon>Bacteria</taxon>
        <taxon>Bacillati</taxon>
        <taxon>Actinomycetota</taxon>
        <taxon>Actinomycetes</taxon>
        <taxon>Mycobacteriales</taxon>
        <taxon>Mycobacteriaceae</taxon>
        <taxon>Mycolicibacterium</taxon>
    </lineage>
</organism>
<reference evidence="3 4" key="1">
    <citation type="submission" date="2022-06" db="EMBL/GenBank/DDBJ databases">
        <title>Mycolicibacterium sp. CAU 1645 isolated from seawater.</title>
        <authorList>
            <person name="Kim W."/>
        </authorList>
    </citation>
    <scope>NUCLEOTIDE SEQUENCE [LARGE SCALE GENOMIC DNA]</scope>
    <source>
        <strain evidence="3 4">CAU 1645</strain>
    </source>
</reference>
<accession>A0ABT1MDP1</accession>
<evidence type="ECO:0000313" key="3">
    <source>
        <dbReference type="EMBL" id="MCP9276512.1"/>
    </source>
</evidence>
<dbReference type="EMBL" id="JANDBD010000017">
    <property type="protein sequence ID" value="MCP9276512.1"/>
    <property type="molecule type" value="Genomic_DNA"/>
</dbReference>
<feature type="transmembrane region" description="Helical" evidence="2">
    <location>
        <begin position="20"/>
        <end position="39"/>
    </location>
</feature>
<sequence length="64" mass="6991">MRALYSGDVTVVATDVGLWMSLPSFGPAFLVVGVVLYVIRRDRRANPDDPDSVEELPAGKNEVE</sequence>
<evidence type="ECO:0000256" key="1">
    <source>
        <dbReference type="SAM" id="MobiDB-lite"/>
    </source>
</evidence>
<name>A0ABT1MDP1_9MYCO</name>
<feature type="region of interest" description="Disordered" evidence="1">
    <location>
        <begin position="44"/>
        <end position="64"/>
    </location>
</feature>
<keyword evidence="2" id="KW-1133">Transmembrane helix</keyword>
<protein>
    <submittedName>
        <fullName evidence="3">Uncharacterized protein</fullName>
    </submittedName>
</protein>
<proteinExistence type="predicted"/>